<protein>
    <submittedName>
        <fullName evidence="2">Uncharacterized protein</fullName>
    </submittedName>
</protein>
<accession>A0ABY7VIE8</accession>
<feature type="transmembrane region" description="Helical" evidence="1">
    <location>
        <begin position="89"/>
        <end position="108"/>
    </location>
</feature>
<gene>
    <name evidence="2" type="ORF">H3N35_08745</name>
</gene>
<keyword evidence="1" id="KW-0472">Membrane</keyword>
<sequence length="111" mass="13001">MVKTFTCGEDELIVTKLFTSKKVRKIAIFFISFNLLWLLIWGINLFTQTLPTNVHNPFIGMFSPYIALFLFPFFEVYEPSQWWADTELMRPAIIFWLVSVIGVAIIFLKSK</sequence>
<name>A0ABY7VIE8_9GAMM</name>
<reference evidence="2 3" key="1">
    <citation type="journal article" date="2022" name="Mar. Drugs">
        <title>Bioassay-Guided Fractionation Leads to the Detection of Cholic Acid Generated by the Rare Thalassomonas sp.</title>
        <authorList>
            <person name="Pheiffer F."/>
            <person name="Schneider Y.K."/>
            <person name="Hansen E.H."/>
            <person name="Andersen J.H."/>
            <person name="Isaksson J."/>
            <person name="Busche T."/>
            <person name="R C."/>
            <person name="Kalinowski J."/>
            <person name="Zyl L.V."/>
            <person name="Trindade M."/>
        </authorList>
    </citation>
    <scope>NUCLEOTIDE SEQUENCE [LARGE SCALE GENOMIC DNA]</scope>
    <source>
        <strain evidence="2 3">A5K-61T</strain>
    </source>
</reference>
<evidence type="ECO:0000256" key="1">
    <source>
        <dbReference type="SAM" id="Phobius"/>
    </source>
</evidence>
<evidence type="ECO:0000313" key="2">
    <source>
        <dbReference type="EMBL" id="WDE13505.1"/>
    </source>
</evidence>
<keyword evidence="3" id="KW-1185">Reference proteome</keyword>
<feature type="transmembrane region" description="Helical" evidence="1">
    <location>
        <begin position="26"/>
        <end position="46"/>
    </location>
</feature>
<proteinExistence type="predicted"/>
<organism evidence="2 3">
    <name type="scientific">Thalassomonas haliotis</name>
    <dbReference type="NCBI Taxonomy" id="485448"/>
    <lineage>
        <taxon>Bacteria</taxon>
        <taxon>Pseudomonadati</taxon>
        <taxon>Pseudomonadota</taxon>
        <taxon>Gammaproteobacteria</taxon>
        <taxon>Alteromonadales</taxon>
        <taxon>Colwelliaceae</taxon>
        <taxon>Thalassomonas</taxon>
    </lineage>
</organism>
<dbReference type="RefSeq" id="WP_274053887.1">
    <property type="nucleotide sequence ID" value="NZ_CP059693.1"/>
</dbReference>
<keyword evidence="1" id="KW-1133">Transmembrane helix</keyword>
<evidence type="ECO:0000313" key="3">
    <source>
        <dbReference type="Proteomes" id="UP001215231"/>
    </source>
</evidence>
<keyword evidence="1" id="KW-0812">Transmembrane</keyword>
<dbReference type="EMBL" id="CP059693">
    <property type="protein sequence ID" value="WDE13505.1"/>
    <property type="molecule type" value="Genomic_DNA"/>
</dbReference>
<feature type="transmembrane region" description="Helical" evidence="1">
    <location>
        <begin position="58"/>
        <end position="77"/>
    </location>
</feature>
<dbReference type="Proteomes" id="UP001215231">
    <property type="component" value="Chromosome"/>
</dbReference>